<dbReference type="InterPro" id="IPR023214">
    <property type="entry name" value="HAD_sf"/>
</dbReference>
<evidence type="ECO:0000256" key="3">
    <source>
        <dbReference type="ARBA" id="ARBA00022842"/>
    </source>
</evidence>
<dbReference type="InterPro" id="IPR027417">
    <property type="entry name" value="P-loop_NTPase"/>
</dbReference>
<evidence type="ECO:0000256" key="1">
    <source>
        <dbReference type="ARBA" id="ARBA00022723"/>
    </source>
</evidence>
<dbReference type="Gene3D" id="3.40.50.300">
    <property type="entry name" value="P-loop containing nucleotide triphosphate hydrolases"/>
    <property type="match status" value="1"/>
</dbReference>
<dbReference type="Pfam" id="PF00702">
    <property type="entry name" value="Hydrolase"/>
    <property type="match status" value="1"/>
</dbReference>
<organism evidence="4 5">
    <name type="scientific">Colletotrichum sublineola</name>
    <name type="common">Sorghum anthracnose fungus</name>
    <dbReference type="NCBI Taxonomy" id="1173701"/>
    <lineage>
        <taxon>Eukaryota</taxon>
        <taxon>Fungi</taxon>
        <taxon>Dikarya</taxon>
        <taxon>Ascomycota</taxon>
        <taxon>Pezizomycotina</taxon>
        <taxon>Sordariomycetes</taxon>
        <taxon>Hypocreomycetidae</taxon>
        <taxon>Glomerellales</taxon>
        <taxon>Glomerellaceae</taxon>
        <taxon>Colletotrichum</taxon>
        <taxon>Colletotrichum graminicola species complex</taxon>
    </lineage>
</organism>
<dbReference type="EMBL" id="JMSE01001095">
    <property type="protein sequence ID" value="KDN64780.1"/>
    <property type="molecule type" value="Genomic_DNA"/>
</dbReference>
<dbReference type="AlphaFoldDB" id="A0A066XFJ6"/>
<evidence type="ECO:0000313" key="4">
    <source>
        <dbReference type="EMBL" id="KDN64780.1"/>
    </source>
</evidence>
<dbReference type="STRING" id="1173701.A0A066XFJ6"/>
<dbReference type="HOGENOM" id="CLU_044759_0_0_1"/>
<evidence type="ECO:0000313" key="5">
    <source>
        <dbReference type="Proteomes" id="UP000027238"/>
    </source>
</evidence>
<gene>
    <name evidence="4" type="ORF">CSUB01_08665</name>
</gene>
<dbReference type="InterPro" id="IPR036412">
    <property type="entry name" value="HAD-like_sf"/>
</dbReference>
<dbReference type="OrthoDB" id="1694274at2759"/>
<dbReference type="PANTHER" id="PTHR46470:SF2">
    <property type="entry name" value="GLYCERALDEHYDE 3-PHOSPHATE PHOSPHATASE"/>
    <property type="match status" value="1"/>
</dbReference>
<keyword evidence="2" id="KW-0378">Hydrolase</keyword>
<keyword evidence="3" id="KW-0460">Magnesium</keyword>
<dbReference type="GO" id="GO:0016791">
    <property type="term" value="F:phosphatase activity"/>
    <property type="evidence" value="ECO:0007669"/>
    <property type="project" value="TreeGrafter"/>
</dbReference>
<evidence type="ECO:0000256" key="2">
    <source>
        <dbReference type="ARBA" id="ARBA00022801"/>
    </source>
</evidence>
<dbReference type="Gene3D" id="3.40.50.1000">
    <property type="entry name" value="HAD superfamily/HAD-like"/>
    <property type="match status" value="1"/>
</dbReference>
<accession>A0A066XFJ6</accession>
<proteinExistence type="predicted"/>
<sequence length="415" mass="47506">MSGANTKKSAELTVRLFVACPRSGSTLLMRIFAESPECGVTSRLMLMDEPGLGVQYAPNDSILQSPTQHPVYQLAINAGKRFLVSKEELGNYKTKGECLYDLLPSASTYDIARPIFLIRDPIRVFDSWKNLGWTDLQSLIDCYINLFNMLDRLASREVRRIYARWGIPFSDTILKFTKPFGSFIFKSEREEHIYNNNRPVGIFKTVELNSSILKDAPYHCLLTLEEKEQIERTLCRRYLGCWKDKVDQLRATLSEKVWFGFDLDDTLHEFCLASSAATHRTLEVISQKHGTSLDVLKKEYSDILRIKTSNAFSDGKTSFDYRRERFTLLFERISQTISATFLAHLLETYETTLVNSLQLKCGALSVLKTLKRLGKKIVIITEGPQDAQERTIHHLGIAEQIDTLVNNEFLRYIQG</sequence>
<protein>
    <submittedName>
        <fullName evidence="4">Uncharacterized protein</fullName>
    </submittedName>
</protein>
<comment type="caution">
    <text evidence="4">The sequence shown here is derived from an EMBL/GenBank/DDBJ whole genome shotgun (WGS) entry which is preliminary data.</text>
</comment>
<dbReference type="GO" id="GO:0046872">
    <property type="term" value="F:metal ion binding"/>
    <property type="evidence" value="ECO:0007669"/>
    <property type="project" value="UniProtKB-KW"/>
</dbReference>
<dbReference type="PANTHER" id="PTHR46470">
    <property type="entry name" value="N-ACYLNEURAMINATE-9-PHOSPHATASE"/>
    <property type="match status" value="1"/>
</dbReference>
<dbReference type="eggNOG" id="ENOG502SNYU">
    <property type="taxonomic scope" value="Eukaryota"/>
</dbReference>
<dbReference type="SUPFAM" id="SSF56784">
    <property type="entry name" value="HAD-like"/>
    <property type="match status" value="1"/>
</dbReference>
<dbReference type="Gene3D" id="1.10.150.240">
    <property type="entry name" value="Putative phosphatase, domain 2"/>
    <property type="match status" value="1"/>
</dbReference>
<dbReference type="OMA" id="FFICYRS"/>
<dbReference type="InterPro" id="IPR023198">
    <property type="entry name" value="PGP-like_dom2"/>
</dbReference>
<reference evidence="5" key="1">
    <citation type="journal article" date="2014" name="Genome Announc.">
        <title>Draft genome sequence of Colletotrichum sublineola, a destructive pathogen of cultivated sorghum.</title>
        <authorList>
            <person name="Baroncelli R."/>
            <person name="Sanz-Martin J.M."/>
            <person name="Rech G.E."/>
            <person name="Sukno S.A."/>
            <person name="Thon M.R."/>
        </authorList>
    </citation>
    <scope>NUCLEOTIDE SEQUENCE [LARGE SCALE GENOMIC DNA]</scope>
    <source>
        <strain evidence="5">TX430BB</strain>
    </source>
</reference>
<keyword evidence="1" id="KW-0479">Metal-binding</keyword>
<keyword evidence="5" id="KW-1185">Reference proteome</keyword>
<dbReference type="InterPro" id="IPR051400">
    <property type="entry name" value="HAD-like_hydrolase"/>
</dbReference>
<name>A0A066XFJ6_COLSU</name>
<dbReference type="SUPFAM" id="SSF52540">
    <property type="entry name" value="P-loop containing nucleoside triphosphate hydrolases"/>
    <property type="match status" value="1"/>
</dbReference>
<dbReference type="Proteomes" id="UP000027238">
    <property type="component" value="Unassembled WGS sequence"/>
</dbReference>